<name>A0A5K3FS60_MESCO</name>
<sequence length="45" mass="5323">MEHLIRLFGIKTPHWLQPSRIDWWTILPNHIVHEAGLILYVCSST</sequence>
<dbReference type="AlphaFoldDB" id="A0A5K3FS60"/>
<dbReference type="WBParaSite" id="MCU_010757-RA">
    <property type="protein sequence ID" value="MCU_010757-RA"/>
    <property type="gene ID" value="MCU_010757"/>
</dbReference>
<accession>A0A5K3FS60</accession>
<evidence type="ECO:0000313" key="1">
    <source>
        <dbReference type="WBParaSite" id="MCU_010757-RA"/>
    </source>
</evidence>
<reference evidence="1" key="1">
    <citation type="submission" date="2019-11" db="UniProtKB">
        <authorList>
            <consortium name="WormBaseParasite"/>
        </authorList>
    </citation>
    <scope>IDENTIFICATION</scope>
</reference>
<organism evidence="1">
    <name type="scientific">Mesocestoides corti</name>
    <name type="common">Flatworm</name>
    <dbReference type="NCBI Taxonomy" id="53468"/>
    <lineage>
        <taxon>Eukaryota</taxon>
        <taxon>Metazoa</taxon>
        <taxon>Spiralia</taxon>
        <taxon>Lophotrochozoa</taxon>
        <taxon>Platyhelminthes</taxon>
        <taxon>Cestoda</taxon>
        <taxon>Eucestoda</taxon>
        <taxon>Cyclophyllidea</taxon>
        <taxon>Mesocestoididae</taxon>
        <taxon>Mesocestoides</taxon>
    </lineage>
</organism>
<proteinExistence type="predicted"/>
<protein>
    <submittedName>
        <fullName evidence="1">Fatty acid desaturase</fullName>
    </submittedName>
</protein>